<feature type="domain" description="Aminoglycoside phosphotransferase" evidence="1">
    <location>
        <begin position="170"/>
        <end position="344"/>
    </location>
</feature>
<gene>
    <name evidence="2" type="ORF">FB388_7319</name>
</gene>
<protein>
    <submittedName>
        <fullName evidence="2">Phosphotransferase family enzyme</fullName>
    </submittedName>
</protein>
<proteinExistence type="predicted"/>
<dbReference type="EMBL" id="VFPH01000003">
    <property type="protein sequence ID" value="TQM35874.1"/>
    <property type="molecule type" value="Genomic_DNA"/>
</dbReference>
<dbReference type="SUPFAM" id="SSF56112">
    <property type="entry name" value="Protein kinase-like (PK-like)"/>
    <property type="match status" value="1"/>
</dbReference>
<name>A0A543FQ66_9PSEU</name>
<keyword evidence="3" id="KW-1185">Reference proteome</keyword>
<organism evidence="2 3">
    <name type="scientific">Pseudonocardia cypriaca</name>
    <dbReference type="NCBI Taxonomy" id="882449"/>
    <lineage>
        <taxon>Bacteria</taxon>
        <taxon>Bacillati</taxon>
        <taxon>Actinomycetota</taxon>
        <taxon>Actinomycetes</taxon>
        <taxon>Pseudonocardiales</taxon>
        <taxon>Pseudonocardiaceae</taxon>
        <taxon>Pseudonocardia</taxon>
    </lineage>
</organism>
<dbReference type="InterPro" id="IPR011009">
    <property type="entry name" value="Kinase-like_dom_sf"/>
</dbReference>
<dbReference type="Gene3D" id="3.90.1200.10">
    <property type="match status" value="1"/>
</dbReference>
<accession>A0A543FQ66</accession>
<dbReference type="RefSeq" id="WP_211362438.1">
    <property type="nucleotide sequence ID" value="NZ_VFPH01000003.1"/>
</dbReference>
<dbReference type="Pfam" id="PF01636">
    <property type="entry name" value="APH"/>
    <property type="match status" value="1"/>
</dbReference>
<dbReference type="Proteomes" id="UP000319818">
    <property type="component" value="Unassembled WGS sequence"/>
</dbReference>
<reference evidence="2 3" key="1">
    <citation type="submission" date="2019-06" db="EMBL/GenBank/DDBJ databases">
        <title>Sequencing the genomes of 1000 actinobacteria strains.</title>
        <authorList>
            <person name="Klenk H.-P."/>
        </authorList>
    </citation>
    <scope>NUCLEOTIDE SEQUENCE [LARGE SCALE GENOMIC DNA]</scope>
    <source>
        <strain evidence="2 3">DSM 45511</strain>
    </source>
</reference>
<evidence type="ECO:0000259" key="1">
    <source>
        <dbReference type="Pfam" id="PF01636"/>
    </source>
</evidence>
<sequence>MEPAGRRVRAIVVHGGSLLGALPAFDVGSPWWADVEPVAAELDRCLGARTAVLRMVATTGRSPRGGEVTYLAEALTPPTTNPGWDGSPDPGVLAPHGRRMRWAEPGGPARVLDWAAGELHALGRPPTGPPVQVKSWNLSCLYRLPTAAGPAWIKCTPPFLAPEALAIGRVAAYDPGLVPEVLATTADGGCTLLADVPGTDCWQPDPATVREVLRRYVAVQVALAGRELPGLPDHRVTTLASRVDRLLAPDVAAVLGAEERHALDRLVDDLPRRAAAIAATGLPETLVHGDFHPGNWRSDGHTRVVVDWCETSYCHPARNLLRLAEWLPAPLAASATESWVAEWRAGVPGSDPARAVELVRPVQHLEAALVYQGFLDGIEPDERPYHDSDPVDEIRLALAQRSA</sequence>
<keyword evidence="2" id="KW-0808">Transferase</keyword>
<dbReference type="GO" id="GO:0016740">
    <property type="term" value="F:transferase activity"/>
    <property type="evidence" value="ECO:0007669"/>
    <property type="project" value="UniProtKB-KW"/>
</dbReference>
<dbReference type="InterPro" id="IPR002575">
    <property type="entry name" value="Aminoglycoside_PTrfase"/>
</dbReference>
<evidence type="ECO:0000313" key="2">
    <source>
        <dbReference type="EMBL" id="TQM35874.1"/>
    </source>
</evidence>
<comment type="caution">
    <text evidence="2">The sequence shown here is derived from an EMBL/GenBank/DDBJ whole genome shotgun (WGS) entry which is preliminary data.</text>
</comment>
<dbReference type="AlphaFoldDB" id="A0A543FQ66"/>
<evidence type="ECO:0000313" key="3">
    <source>
        <dbReference type="Proteomes" id="UP000319818"/>
    </source>
</evidence>